<proteinExistence type="predicted"/>
<name>A0A7W5K3R9_9GAMM</name>
<protein>
    <submittedName>
        <fullName evidence="1">Uncharacterized protein</fullName>
    </submittedName>
</protein>
<dbReference type="Proteomes" id="UP000553442">
    <property type="component" value="Unassembled WGS sequence"/>
</dbReference>
<dbReference type="AlphaFoldDB" id="A0A7W5K3R9"/>
<accession>A0A7W5K3R9</accession>
<sequence>MTPDAPDSRWSSRLGRQLWLLLPELYRQRDESGQLAAWLDGCGLLLDQLHGTLEQRLDDAFPESAQGWILPYLGQLLDARLVSPTVAGRRQEVLNAVRWRKRKGTVAALEELAAAVADSPARVHEGWQRVITTYLPGTPLPRVVTPDFRYRMRRVLDDDGTPRLVGESGVPCFPDSHEDLTLRTAELSVGGRRPRRFHPRSLLLHLPPGRGFFPLAREPVGGMALPGDIACGEADWRPLRDGRQACRRLVATSPWRWEVERIRRPVPSGWMLESEHHRVASADGHPLPVTGRVVLDLPGDGVARHFHFQDLVFLHTLRVSRATLHLERCAASRAVVVFSPRGEVPALSLRDSLVGYARTATALCRLEHATVLGGLVAEHLQASDSLVLGPLRADLASDSGPPRRGCLRYSSLPALVPYAAVEDRPWLEVHHASMASRAPVMLSRQFGKEGCGVLHPDGPAEIHAGAEDGGEMGAYHHRFHQRRLEAVRHKLEQHLPLGMTTAIITDPRLARQPPRLRR</sequence>
<gene>
    <name evidence="1" type="ORF">BDK63_002292</name>
</gene>
<keyword evidence="2" id="KW-1185">Reference proteome</keyword>
<organism evidence="1 2">
    <name type="scientific">Halomonas campaniensis</name>
    <dbReference type="NCBI Taxonomy" id="213554"/>
    <lineage>
        <taxon>Bacteria</taxon>
        <taxon>Pseudomonadati</taxon>
        <taxon>Pseudomonadota</taxon>
        <taxon>Gammaproteobacteria</taxon>
        <taxon>Oceanospirillales</taxon>
        <taxon>Halomonadaceae</taxon>
        <taxon>Halomonas</taxon>
    </lineage>
</organism>
<dbReference type="EMBL" id="JACHZF010000015">
    <property type="protein sequence ID" value="MBB3331409.1"/>
    <property type="molecule type" value="Genomic_DNA"/>
</dbReference>
<reference evidence="1 2" key="1">
    <citation type="submission" date="2020-08" db="EMBL/GenBank/DDBJ databases">
        <title>Genomic Encyclopedia of Archaeal and Bacterial Type Strains, Phase II (KMG-II): from individual species to whole genera.</title>
        <authorList>
            <person name="Goeker M."/>
        </authorList>
    </citation>
    <scope>NUCLEOTIDE SEQUENCE [LARGE SCALE GENOMIC DNA]</scope>
    <source>
        <strain evidence="1 2">5AG</strain>
    </source>
</reference>
<evidence type="ECO:0000313" key="2">
    <source>
        <dbReference type="Proteomes" id="UP000553442"/>
    </source>
</evidence>
<comment type="caution">
    <text evidence="1">The sequence shown here is derived from an EMBL/GenBank/DDBJ whole genome shotgun (WGS) entry which is preliminary data.</text>
</comment>
<evidence type="ECO:0000313" key="1">
    <source>
        <dbReference type="EMBL" id="MBB3331409.1"/>
    </source>
</evidence>
<dbReference type="RefSeq" id="WP_183332019.1">
    <property type="nucleotide sequence ID" value="NZ_JACHZF010000015.1"/>
</dbReference>